<comment type="similarity">
    <text evidence="2">Belongs to the UPF0719 family.</text>
</comment>
<evidence type="ECO:0008006" key="10">
    <source>
        <dbReference type="Google" id="ProtNLM"/>
    </source>
</evidence>
<comment type="caution">
    <text evidence="8">The sequence shown here is derived from an EMBL/GenBank/DDBJ whole genome shotgun (WGS) entry which is preliminary data.</text>
</comment>
<dbReference type="Pfam" id="PF03994">
    <property type="entry name" value="DUF350"/>
    <property type="match status" value="1"/>
</dbReference>
<dbReference type="OrthoDB" id="5191770at2"/>
<accession>A0A0N8W0H1</accession>
<dbReference type="AlphaFoldDB" id="A0A0N8W0H1"/>
<keyword evidence="9" id="KW-1185">Reference proteome</keyword>
<dbReference type="EMBL" id="LKEV01000002">
    <property type="protein sequence ID" value="KQB86682.1"/>
    <property type="molecule type" value="Genomic_DNA"/>
</dbReference>
<protein>
    <recommendedName>
        <fullName evidence="10">DUF350 domain-containing protein</fullName>
    </recommendedName>
</protein>
<dbReference type="RefSeq" id="WP_055176833.1">
    <property type="nucleotide sequence ID" value="NZ_JAUSQY010000001.1"/>
</dbReference>
<evidence type="ECO:0000313" key="9">
    <source>
        <dbReference type="Proteomes" id="UP000050488"/>
    </source>
</evidence>
<keyword evidence="5 7" id="KW-1133">Transmembrane helix</keyword>
<dbReference type="InterPro" id="IPR007140">
    <property type="entry name" value="DUF350"/>
</dbReference>
<dbReference type="STRING" id="1544413.Clow_00890"/>
<evidence type="ECO:0000313" key="8">
    <source>
        <dbReference type="EMBL" id="KQB86682.1"/>
    </source>
</evidence>
<gene>
    <name evidence="8" type="ORF">Clow_00890</name>
</gene>
<feature type="transmembrane region" description="Helical" evidence="7">
    <location>
        <begin position="117"/>
        <end position="135"/>
    </location>
</feature>
<keyword evidence="4 7" id="KW-0812">Transmembrane</keyword>
<evidence type="ECO:0000256" key="3">
    <source>
        <dbReference type="ARBA" id="ARBA00022475"/>
    </source>
</evidence>
<evidence type="ECO:0000256" key="5">
    <source>
        <dbReference type="ARBA" id="ARBA00022989"/>
    </source>
</evidence>
<feature type="transmembrane region" description="Helical" evidence="7">
    <location>
        <begin position="47"/>
        <end position="67"/>
    </location>
</feature>
<feature type="transmembrane region" description="Helical" evidence="7">
    <location>
        <begin position="6"/>
        <end position="27"/>
    </location>
</feature>
<dbReference type="PATRIC" id="fig|1544413.3.peg.895"/>
<organism evidence="8 9">
    <name type="scientific">Corynebacterium lowii</name>
    <dbReference type="NCBI Taxonomy" id="1544413"/>
    <lineage>
        <taxon>Bacteria</taxon>
        <taxon>Bacillati</taxon>
        <taxon>Actinomycetota</taxon>
        <taxon>Actinomycetes</taxon>
        <taxon>Mycobacteriales</taxon>
        <taxon>Corynebacteriaceae</taxon>
        <taxon>Corynebacterium</taxon>
    </lineage>
</organism>
<name>A0A0N8W0H1_9CORY</name>
<keyword evidence="6 7" id="KW-0472">Membrane</keyword>
<proteinExistence type="inferred from homology"/>
<evidence type="ECO:0000256" key="2">
    <source>
        <dbReference type="ARBA" id="ARBA00005779"/>
    </source>
</evidence>
<keyword evidence="3" id="KW-1003">Cell membrane</keyword>
<feature type="transmembrane region" description="Helical" evidence="7">
    <location>
        <begin position="73"/>
        <end position="96"/>
    </location>
</feature>
<evidence type="ECO:0000256" key="6">
    <source>
        <dbReference type="ARBA" id="ARBA00023136"/>
    </source>
</evidence>
<sequence length="138" mass="14372">MLPSSLIGTVSYFALSALILLVGFLILDVLTPGKLVRLVFAHHLPNAAVLAAAQQISLGIIICSAIYHSPAELLPGLLTTAAYAGVGLLLQAFSLVMMEVLIPTRIRDVVEDARLRSGAVVIAIALIVVAAINAACMS</sequence>
<dbReference type="Proteomes" id="UP000050488">
    <property type="component" value="Unassembled WGS sequence"/>
</dbReference>
<evidence type="ECO:0000256" key="7">
    <source>
        <dbReference type="SAM" id="Phobius"/>
    </source>
</evidence>
<evidence type="ECO:0000256" key="1">
    <source>
        <dbReference type="ARBA" id="ARBA00004651"/>
    </source>
</evidence>
<comment type="subcellular location">
    <subcellularLocation>
        <location evidence="1">Cell membrane</location>
        <topology evidence="1">Multi-pass membrane protein</topology>
    </subcellularLocation>
</comment>
<dbReference type="GO" id="GO:0005886">
    <property type="term" value="C:plasma membrane"/>
    <property type="evidence" value="ECO:0007669"/>
    <property type="project" value="UniProtKB-SubCell"/>
</dbReference>
<evidence type="ECO:0000256" key="4">
    <source>
        <dbReference type="ARBA" id="ARBA00022692"/>
    </source>
</evidence>
<reference evidence="8 9" key="1">
    <citation type="submission" date="2015-10" db="EMBL/GenBank/DDBJ databases">
        <title>Corynebacteirum lowii and Corynebacterium oculi species nova, derived from human clinical disease and and emended description of Corynebacterium mastiditis.</title>
        <authorList>
            <person name="Bernard K."/>
            <person name="Pacheco A.L."/>
            <person name="Mcdougall C."/>
            <person name="Burtx T."/>
            <person name="Weibe D."/>
            <person name="Tyler S."/>
            <person name="Olson A.B."/>
            <person name="Cnockaert M."/>
            <person name="Eguchi H."/>
            <person name="Kuwahara T."/>
            <person name="Nakayama-Imaohji H."/>
            <person name="Boudewijins M."/>
            <person name="Van Hoecke F."/>
            <person name="Bernier A.-M."/>
            <person name="Vandamme P."/>
        </authorList>
    </citation>
    <scope>NUCLEOTIDE SEQUENCE [LARGE SCALE GENOMIC DNA]</scope>
    <source>
        <strain evidence="8 9">NML 130206</strain>
    </source>
</reference>